<evidence type="ECO:0000256" key="12">
    <source>
        <dbReference type="PIRSR" id="PIRSR001415-5"/>
    </source>
</evidence>
<evidence type="ECO:0000256" key="10">
    <source>
        <dbReference type="PIRSR" id="PIRSR001415-2"/>
    </source>
</evidence>
<dbReference type="EMBL" id="FZOC01000002">
    <property type="protein sequence ID" value="SNR80118.1"/>
    <property type="molecule type" value="Genomic_DNA"/>
</dbReference>
<dbReference type="OrthoDB" id="9805001at2"/>
<keyword evidence="7 13" id="KW-0627">Porphyrin biosynthesis</keyword>
<evidence type="ECO:0000256" key="3">
    <source>
        <dbReference type="ARBA" id="ARBA00012053"/>
    </source>
</evidence>
<keyword evidence="12" id="KW-0460">Magnesium</keyword>
<feature type="binding site" evidence="11">
    <location>
        <position position="123"/>
    </location>
    <ligand>
        <name>Zn(2+)</name>
        <dbReference type="ChEBI" id="CHEBI:29105"/>
        <note>catalytic</note>
    </ligand>
</feature>
<proteinExistence type="inferred from homology"/>
<evidence type="ECO:0000256" key="6">
    <source>
        <dbReference type="ARBA" id="ARBA00023239"/>
    </source>
</evidence>
<feature type="binding site" evidence="11">
    <location>
        <position position="125"/>
    </location>
    <ligand>
        <name>Zn(2+)</name>
        <dbReference type="ChEBI" id="CHEBI:29105"/>
        <note>catalytic</note>
    </ligand>
</feature>
<evidence type="ECO:0000256" key="1">
    <source>
        <dbReference type="ARBA" id="ARBA00004694"/>
    </source>
</evidence>
<comment type="pathway">
    <text evidence="1">Porphyrin-containing compound metabolism; protoporphyrin-IX biosynthesis; coproporphyrinogen-III from 5-aminolevulinate: step 1/4.</text>
</comment>
<keyword evidence="11" id="KW-0479">Metal-binding</keyword>
<dbReference type="PANTHER" id="PTHR11458">
    <property type="entry name" value="DELTA-AMINOLEVULINIC ACID DEHYDRATASE"/>
    <property type="match status" value="1"/>
</dbReference>
<evidence type="ECO:0000256" key="5">
    <source>
        <dbReference type="ARBA" id="ARBA00023133"/>
    </source>
</evidence>
<gene>
    <name evidence="15" type="ORF">SAMN04488503_1364</name>
</gene>
<comment type="catalytic activity">
    <reaction evidence="8 13">
        <text>2 5-aminolevulinate = porphobilinogen + 2 H2O + H(+)</text>
        <dbReference type="Rhea" id="RHEA:24064"/>
        <dbReference type="ChEBI" id="CHEBI:15377"/>
        <dbReference type="ChEBI" id="CHEBI:15378"/>
        <dbReference type="ChEBI" id="CHEBI:58126"/>
        <dbReference type="ChEBI" id="CHEBI:356416"/>
        <dbReference type="EC" id="4.2.1.24"/>
    </reaction>
</comment>
<feature type="active site" description="Schiff-base intermediate with substrate" evidence="9">
    <location>
        <position position="199"/>
    </location>
</feature>
<dbReference type="GO" id="GO:0005829">
    <property type="term" value="C:cytosol"/>
    <property type="evidence" value="ECO:0007669"/>
    <property type="project" value="TreeGrafter"/>
</dbReference>
<keyword evidence="16" id="KW-1185">Reference proteome</keyword>
<dbReference type="InterPro" id="IPR013785">
    <property type="entry name" value="Aldolase_TIM"/>
</dbReference>
<dbReference type="CDD" id="cd00384">
    <property type="entry name" value="ALAD_PBGS"/>
    <property type="match status" value="1"/>
</dbReference>
<dbReference type="AlphaFoldDB" id="A0A238ZAW9"/>
<feature type="binding site" evidence="10">
    <location>
        <position position="221"/>
    </location>
    <ligand>
        <name>5-aminolevulinate</name>
        <dbReference type="ChEBI" id="CHEBI:356416"/>
        <label>1</label>
    </ligand>
</feature>
<evidence type="ECO:0000256" key="9">
    <source>
        <dbReference type="PIRSR" id="PIRSR001415-1"/>
    </source>
</evidence>
<feature type="binding site" evidence="10">
    <location>
        <position position="317"/>
    </location>
    <ligand>
        <name>5-aminolevulinate</name>
        <dbReference type="ChEBI" id="CHEBI:356416"/>
        <label>2</label>
    </ligand>
</feature>
<organism evidence="15 16">
    <name type="scientific">Humidesulfovibrio mexicanus</name>
    <dbReference type="NCBI Taxonomy" id="147047"/>
    <lineage>
        <taxon>Bacteria</taxon>
        <taxon>Pseudomonadati</taxon>
        <taxon>Thermodesulfobacteriota</taxon>
        <taxon>Desulfovibrionia</taxon>
        <taxon>Desulfovibrionales</taxon>
        <taxon>Desulfovibrionaceae</taxon>
        <taxon>Humidesulfovibrio</taxon>
    </lineage>
</organism>
<comment type="similarity">
    <text evidence="2 14">Belongs to the ALAD family.</text>
</comment>
<evidence type="ECO:0000256" key="13">
    <source>
        <dbReference type="RuleBase" id="RU000515"/>
    </source>
</evidence>
<dbReference type="InterPro" id="IPR001731">
    <property type="entry name" value="ALAD"/>
</dbReference>
<dbReference type="Gene3D" id="3.20.20.70">
    <property type="entry name" value="Aldolase class I"/>
    <property type="match status" value="1"/>
</dbReference>
<dbReference type="FunFam" id="3.20.20.70:FF:000019">
    <property type="entry name" value="Delta-aminolevulinic acid dehydratase"/>
    <property type="match status" value="1"/>
</dbReference>
<evidence type="ECO:0000256" key="4">
    <source>
        <dbReference type="ARBA" id="ARBA00020771"/>
    </source>
</evidence>
<dbReference type="GO" id="GO:0004655">
    <property type="term" value="F:porphobilinogen synthase activity"/>
    <property type="evidence" value="ECO:0007669"/>
    <property type="project" value="UniProtKB-EC"/>
</dbReference>
<evidence type="ECO:0000256" key="14">
    <source>
        <dbReference type="RuleBase" id="RU004161"/>
    </source>
</evidence>
<name>A0A238ZAW9_9BACT</name>
<dbReference type="PRINTS" id="PR00144">
    <property type="entry name" value="DALDHYDRTASE"/>
</dbReference>
<feature type="active site" description="Schiff-base intermediate with substrate" evidence="9">
    <location>
        <position position="252"/>
    </location>
</feature>
<feature type="binding site" evidence="10">
    <location>
        <position position="209"/>
    </location>
    <ligand>
        <name>5-aminolevulinate</name>
        <dbReference type="ChEBI" id="CHEBI:356416"/>
        <label>1</label>
    </ligand>
</feature>
<dbReference type="Proteomes" id="UP000198324">
    <property type="component" value="Unassembled WGS sequence"/>
</dbReference>
<feature type="binding site" evidence="10">
    <location>
        <position position="278"/>
    </location>
    <ligand>
        <name>5-aminolevulinate</name>
        <dbReference type="ChEBI" id="CHEBI:356416"/>
        <label>2</label>
    </ligand>
</feature>
<dbReference type="InterPro" id="IPR030656">
    <property type="entry name" value="ALAD_AS"/>
</dbReference>
<dbReference type="GO" id="GO:0006782">
    <property type="term" value="P:protoporphyrinogen IX biosynthetic process"/>
    <property type="evidence" value="ECO:0007669"/>
    <property type="project" value="UniProtKB-UniPathway"/>
</dbReference>
<evidence type="ECO:0000313" key="16">
    <source>
        <dbReference type="Proteomes" id="UP000198324"/>
    </source>
</evidence>
<keyword evidence="11" id="KW-0862">Zinc</keyword>
<dbReference type="NCBIfam" id="NF006762">
    <property type="entry name" value="PRK09283.1"/>
    <property type="match status" value="1"/>
</dbReference>
<keyword evidence="5" id="KW-0350">Heme biosynthesis</keyword>
<dbReference type="PROSITE" id="PS00169">
    <property type="entry name" value="D_ALA_DEHYDRATASE"/>
    <property type="match status" value="1"/>
</dbReference>
<reference evidence="15 16" key="1">
    <citation type="submission" date="2017-06" db="EMBL/GenBank/DDBJ databases">
        <authorList>
            <person name="Kim H.J."/>
            <person name="Triplett B.A."/>
        </authorList>
    </citation>
    <scope>NUCLEOTIDE SEQUENCE [LARGE SCALE GENOMIC DNA]</scope>
    <source>
        <strain evidence="15 16">DSM 13116</strain>
    </source>
</reference>
<evidence type="ECO:0000256" key="2">
    <source>
        <dbReference type="ARBA" id="ARBA00008055"/>
    </source>
</evidence>
<feature type="binding site" evidence="12">
    <location>
        <position position="237"/>
    </location>
    <ligand>
        <name>Mg(2+)</name>
        <dbReference type="ChEBI" id="CHEBI:18420"/>
    </ligand>
</feature>
<feature type="binding site" evidence="11">
    <location>
        <position position="133"/>
    </location>
    <ligand>
        <name>Zn(2+)</name>
        <dbReference type="ChEBI" id="CHEBI:29105"/>
        <note>catalytic</note>
    </ligand>
</feature>
<evidence type="ECO:0000313" key="15">
    <source>
        <dbReference type="EMBL" id="SNR80118.1"/>
    </source>
</evidence>
<dbReference type="SMART" id="SM01004">
    <property type="entry name" value="ALAD"/>
    <property type="match status" value="1"/>
</dbReference>
<dbReference type="UniPathway" id="UPA00251">
    <property type="reaction ID" value="UER00318"/>
</dbReference>
<protein>
    <recommendedName>
        <fullName evidence="4 13">Delta-aminolevulinic acid dehydratase</fullName>
        <ecNumber evidence="3 13">4.2.1.24</ecNumber>
    </recommendedName>
</protein>
<evidence type="ECO:0000256" key="7">
    <source>
        <dbReference type="ARBA" id="ARBA00023244"/>
    </source>
</evidence>
<dbReference type="GO" id="GO:0008270">
    <property type="term" value="F:zinc ion binding"/>
    <property type="evidence" value="ECO:0007669"/>
    <property type="project" value="TreeGrafter"/>
</dbReference>
<dbReference type="EC" id="4.2.1.24" evidence="3 13"/>
<dbReference type="PIRSF" id="PIRSF001415">
    <property type="entry name" value="Porphbilin_synth"/>
    <property type="match status" value="1"/>
</dbReference>
<dbReference type="SUPFAM" id="SSF51569">
    <property type="entry name" value="Aldolase"/>
    <property type="match status" value="1"/>
</dbReference>
<sequence length="328" mass="36215">MLESDFHRGRRLRMSPGVRTLVRENEIRPADLVMPYFVAETDDPGFRKPIGSMPGQFQLSLDQLEQQVAGAVANGLNSVLLFGIPKVKDELGSQAYADEGIVQEAVRRLKDRFPELVVITDVCLCEYTSHGHCGIVQKGGEILNDPTLELLAKSALSHVRAGADMVAPSDMMDGRVLAIREALDDGGFVSAPIMSYAVKYASAFYGPFREAAESTPTFGDRKTHQMDPANSREALREAAADLDEGADILMVKPGLPYLDVIRQLRDSFEAPIAAYNVSGEYSMVKAAAQNGWVDEERMVMEIMTSFKRAGTDIIITYHAEDVLRWLNR</sequence>
<evidence type="ECO:0000256" key="8">
    <source>
        <dbReference type="ARBA" id="ARBA00047651"/>
    </source>
</evidence>
<comment type="subunit">
    <text evidence="13">Homooctamer.</text>
</comment>
<dbReference type="PANTHER" id="PTHR11458:SF0">
    <property type="entry name" value="DELTA-AMINOLEVULINIC ACID DEHYDRATASE"/>
    <property type="match status" value="1"/>
</dbReference>
<dbReference type="RefSeq" id="WP_089273030.1">
    <property type="nucleotide sequence ID" value="NZ_FZOC01000002.1"/>
</dbReference>
<evidence type="ECO:0000256" key="11">
    <source>
        <dbReference type="PIRSR" id="PIRSR001415-3"/>
    </source>
</evidence>
<dbReference type="Pfam" id="PF00490">
    <property type="entry name" value="ALAD"/>
    <property type="match status" value="1"/>
</dbReference>
<accession>A0A238ZAW9</accession>
<keyword evidence="6 13" id="KW-0456">Lyase</keyword>